<name>A0ACD5UDN8_AVESA</name>
<protein>
    <submittedName>
        <fullName evidence="1">Uncharacterized protein</fullName>
    </submittedName>
</protein>
<keyword evidence="2" id="KW-1185">Reference proteome</keyword>
<dbReference type="Proteomes" id="UP001732700">
    <property type="component" value="Chromosome 2A"/>
</dbReference>
<organism evidence="1 2">
    <name type="scientific">Avena sativa</name>
    <name type="common">Oat</name>
    <dbReference type="NCBI Taxonomy" id="4498"/>
    <lineage>
        <taxon>Eukaryota</taxon>
        <taxon>Viridiplantae</taxon>
        <taxon>Streptophyta</taxon>
        <taxon>Embryophyta</taxon>
        <taxon>Tracheophyta</taxon>
        <taxon>Spermatophyta</taxon>
        <taxon>Magnoliopsida</taxon>
        <taxon>Liliopsida</taxon>
        <taxon>Poales</taxon>
        <taxon>Poaceae</taxon>
        <taxon>BOP clade</taxon>
        <taxon>Pooideae</taxon>
        <taxon>Poodae</taxon>
        <taxon>Poeae</taxon>
        <taxon>Poeae Chloroplast Group 1 (Aveneae type)</taxon>
        <taxon>Aveninae</taxon>
        <taxon>Avena</taxon>
    </lineage>
</organism>
<evidence type="ECO:0000313" key="2">
    <source>
        <dbReference type="Proteomes" id="UP001732700"/>
    </source>
</evidence>
<reference evidence="1" key="1">
    <citation type="submission" date="2021-05" db="EMBL/GenBank/DDBJ databases">
        <authorList>
            <person name="Scholz U."/>
            <person name="Mascher M."/>
            <person name="Fiebig A."/>
        </authorList>
    </citation>
    <scope>NUCLEOTIDE SEQUENCE [LARGE SCALE GENOMIC DNA]</scope>
</reference>
<accession>A0ACD5UDN8</accession>
<sequence>MPSWNESETSGESLLGDICPLDYAPNHLFDEGYYVIDDDAPLVCSGHNLKPRRCVAFEGKDTGRRFYLCSVENQVMNCGFQRWIDPEWDDSLQHALSKLWGMYNDSHSSRIEERYESSKMMKDLSEEKEKLEKKHATLLEEGNRWIDQTERKWIAQTEKKVIAENYAKIMSGQYDAEQMDKHIAALKNEVEVLKNAKEELNNVLKSQAQVFKVKQQKWDEERANLKDEKKKLEYSMHDLFKANVVNKDKVKRIKAICEEEE</sequence>
<dbReference type="EnsemblPlants" id="AVESA.00010b.r2.2AG0230440.1">
    <property type="protein sequence ID" value="AVESA.00010b.r2.2AG0230440.1.CDS"/>
    <property type="gene ID" value="AVESA.00010b.r2.2AG0230440"/>
</dbReference>
<reference evidence="1" key="2">
    <citation type="submission" date="2025-09" db="UniProtKB">
        <authorList>
            <consortium name="EnsemblPlants"/>
        </authorList>
    </citation>
    <scope>IDENTIFICATION</scope>
</reference>
<evidence type="ECO:0000313" key="1">
    <source>
        <dbReference type="EnsemblPlants" id="AVESA.00010b.r2.2AG0230440.1.CDS"/>
    </source>
</evidence>
<proteinExistence type="predicted"/>